<feature type="compositionally biased region" description="Acidic residues" evidence="1">
    <location>
        <begin position="74"/>
        <end position="83"/>
    </location>
</feature>
<feature type="compositionally biased region" description="Basic and acidic residues" evidence="1">
    <location>
        <begin position="939"/>
        <end position="951"/>
    </location>
</feature>
<dbReference type="Pfam" id="PF00621">
    <property type="entry name" value="RhoGEF"/>
    <property type="match status" value="1"/>
</dbReference>
<keyword evidence="4" id="KW-1185">Reference proteome</keyword>
<feature type="compositionally biased region" description="Polar residues" evidence="1">
    <location>
        <begin position="786"/>
        <end position="801"/>
    </location>
</feature>
<dbReference type="SUPFAM" id="SSF48065">
    <property type="entry name" value="DBL homology domain (DH-domain)"/>
    <property type="match status" value="1"/>
</dbReference>
<accession>A0ABR0EPK7</accession>
<gene>
    <name evidence="3" type="ORF">PRZ48_004466</name>
</gene>
<feature type="region of interest" description="Disordered" evidence="1">
    <location>
        <begin position="57"/>
        <end position="84"/>
    </location>
</feature>
<evidence type="ECO:0000259" key="2">
    <source>
        <dbReference type="PROSITE" id="PS50010"/>
    </source>
</evidence>
<feature type="region of interest" description="Disordered" evidence="1">
    <location>
        <begin position="152"/>
        <end position="172"/>
    </location>
</feature>
<dbReference type="Gene3D" id="1.20.900.10">
    <property type="entry name" value="Dbl homology (DH) domain"/>
    <property type="match status" value="1"/>
</dbReference>
<reference evidence="3 4" key="1">
    <citation type="journal article" date="2023" name="G3 (Bethesda)">
        <title>A chromosome-level genome assembly of Zasmidium syzygii isolated from banana leaves.</title>
        <authorList>
            <person name="van Westerhoven A.C."/>
            <person name="Mehrabi R."/>
            <person name="Talebi R."/>
            <person name="Steentjes M.B.F."/>
            <person name="Corcolon B."/>
            <person name="Chong P.A."/>
            <person name="Kema G.H.J."/>
            <person name="Seidl M.F."/>
        </authorList>
    </citation>
    <scope>NUCLEOTIDE SEQUENCE [LARGE SCALE GENOMIC DNA]</scope>
    <source>
        <strain evidence="3 4">P124</strain>
    </source>
</reference>
<feature type="domain" description="DH" evidence="2">
    <location>
        <begin position="237"/>
        <end position="491"/>
    </location>
</feature>
<dbReference type="InterPro" id="IPR035899">
    <property type="entry name" value="DBL_dom_sf"/>
</dbReference>
<dbReference type="PANTHER" id="PTHR12673:SF159">
    <property type="entry name" value="LD03170P"/>
    <property type="match status" value="1"/>
</dbReference>
<evidence type="ECO:0000313" key="3">
    <source>
        <dbReference type="EMBL" id="KAK4503551.1"/>
    </source>
</evidence>
<dbReference type="PROSITE" id="PS50010">
    <property type="entry name" value="DH_2"/>
    <property type="match status" value="1"/>
</dbReference>
<feature type="compositionally biased region" description="Basic and acidic residues" evidence="1">
    <location>
        <begin position="802"/>
        <end position="819"/>
    </location>
</feature>
<dbReference type="PANTHER" id="PTHR12673">
    <property type="entry name" value="FACIOGENITAL DYSPLASIA PROTEIN"/>
    <property type="match status" value="1"/>
</dbReference>
<feature type="region of interest" description="Disordered" evidence="1">
    <location>
        <begin position="786"/>
        <end position="827"/>
    </location>
</feature>
<organism evidence="3 4">
    <name type="scientific">Zasmidium cellare</name>
    <name type="common">Wine cellar mold</name>
    <name type="synonym">Racodium cellare</name>
    <dbReference type="NCBI Taxonomy" id="395010"/>
    <lineage>
        <taxon>Eukaryota</taxon>
        <taxon>Fungi</taxon>
        <taxon>Dikarya</taxon>
        <taxon>Ascomycota</taxon>
        <taxon>Pezizomycotina</taxon>
        <taxon>Dothideomycetes</taxon>
        <taxon>Dothideomycetidae</taxon>
        <taxon>Mycosphaerellales</taxon>
        <taxon>Mycosphaerellaceae</taxon>
        <taxon>Zasmidium</taxon>
    </lineage>
</organism>
<dbReference type="SUPFAM" id="SSF50729">
    <property type="entry name" value="PH domain-like"/>
    <property type="match status" value="1"/>
</dbReference>
<evidence type="ECO:0000313" key="4">
    <source>
        <dbReference type="Proteomes" id="UP001305779"/>
    </source>
</evidence>
<protein>
    <recommendedName>
        <fullName evidence="2">DH domain-containing protein</fullName>
    </recommendedName>
</protein>
<dbReference type="SMART" id="SM00325">
    <property type="entry name" value="RhoGEF"/>
    <property type="match status" value="1"/>
</dbReference>
<comment type="caution">
    <text evidence="3">The sequence shown here is derived from an EMBL/GenBank/DDBJ whole genome shotgun (WGS) entry which is preliminary data.</text>
</comment>
<proteinExistence type="predicted"/>
<feature type="region of interest" description="Disordered" evidence="1">
    <location>
        <begin position="197"/>
        <end position="222"/>
    </location>
</feature>
<name>A0ABR0EPK7_ZASCE</name>
<sequence>MNLNLGKIRNQLDRRSFSATNSRRTSLASAISGNCRPESVAVCDPWDRRLVDVVESEDEPIRASEDFESLGSESEQESEDELDAEKTIQLGLGTSVIDHASSDIQDTSQEPPAFKRWVSRLRRKHIHAQPVVHPTVKRKERWVLDDFDIPLPPSAGKSRRSSHRKSESQSSSLRFVTAVRSATATLASASIATLSRRTTKWRRGQQRSSLVSDRDPRPSIDSVRSVIDEAAKQRSRKRREKIEELIRTEENYVADAYFTILDHQPTSSSFARPCAQKIIAEILDLHDKILGDLYNAVPFSEYDQDTATASAPPRAHTRWHSVDVVPQRPTPKRVVLSTIRQGRRSLNISRSSEDEHAMFRCSPQIVAAVAKVFAKYAGRFKAYEEYGANYDLVQRDIDETQRHISIWPDFDKAIEALSLHVNPTRSQEANKKKAMTVKDLLIKPIQRLPRYELLFNDLSKLTPVYDDPDSHATIEELRVQLSEICQRTNEAKENPTKLRTLETTCLIGDRLSFSGQVPKSVFLQLLGQVNLCGCLYIAYRTRDRIKGCYAICLLFDSYLLFAAAEEDQPKYRILAAIALANATIEESDNLKGLQCHTAPHSWKIVFEHAARMYEIICVACSATEADAWRSHIAEKIETQAAAVMAAKASVFELSSPMTSEMRSIGKAFGKPGSFVRRMSVHRAATIGPTTDLNQVIIKNTQSMKEMHENESQVSLKIPRSQSVATPSHVQTLAPRRAERHRLESILSDVWTKNILPYPGMVRRSDPIRASANHVIRKFSMASITSNFSSSKRTPSYTSIASSRKEDMPPPRRNPRRESRSGNMMRPPVVNFHNAPDAFLPADFELQDQAAKRKKSALRTFTMTMERPFSPLLGNDSKPSGLRRAQSVRDLSDGGAGTSSKPAPSPIPPSLETKPQRPVYSVIQDRPKTPASLKATNEAATRDDNAAKEPRKLKSRKLLRLFG</sequence>
<dbReference type="Gene3D" id="2.30.29.30">
    <property type="entry name" value="Pleckstrin-homology domain (PH domain)/Phosphotyrosine-binding domain (PTB)"/>
    <property type="match status" value="1"/>
</dbReference>
<dbReference type="InterPro" id="IPR011993">
    <property type="entry name" value="PH-like_dom_sf"/>
</dbReference>
<dbReference type="Proteomes" id="UP001305779">
    <property type="component" value="Unassembled WGS sequence"/>
</dbReference>
<dbReference type="EMBL" id="JAXOVC010000003">
    <property type="protein sequence ID" value="KAK4503551.1"/>
    <property type="molecule type" value="Genomic_DNA"/>
</dbReference>
<dbReference type="InterPro" id="IPR051092">
    <property type="entry name" value="FYVE_RhoGEF_PH"/>
</dbReference>
<feature type="compositionally biased region" description="Basic residues" evidence="1">
    <location>
        <begin position="952"/>
        <end position="962"/>
    </location>
</feature>
<evidence type="ECO:0000256" key="1">
    <source>
        <dbReference type="SAM" id="MobiDB-lite"/>
    </source>
</evidence>
<feature type="region of interest" description="Disordered" evidence="1">
    <location>
        <begin position="867"/>
        <end position="962"/>
    </location>
</feature>
<dbReference type="InterPro" id="IPR000219">
    <property type="entry name" value="DH_dom"/>
</dbReference>